<feature type="transmembrane region" description="Helical" evidence="7">
    <location>
        <begin position="191"/>
        <end position="212"/>
    </location>
</feature>
<keyword evidence="6 7" id="KW-0472">Membrane</keyword>
<proteinExistence type="inferred from homology"/>
<gene>
    <name evidence="9" type="ORF">ACFSCS_08525</name>
</gene>
<dbReference type="InterPro" id="IPR035906">
    <property type="entry name" value="MetI-like_sf"/>
</dbReference>
<comment type="subcellular location">
    <subcellularLocation>
        <location evidence="1 7">Cell membrane</location>
        <topology evidence="1 7">Multi-pass membrane protein</topology>
    </subcellularLocation>
</comment>
<evidence type="ECO:0000256" key="4">
    <source>
        <dbReference type="ARBA" id="ARBA00022692"/>
    </source>
</evidence>
<feature type="domain" description="ABC transmembrane type-1" evidence="8">
    <location>
        <begin position="77"/>
        <end position="267"/>
    </location>
</feature>
<name>A0ABW4RVE0_9ACTN</name>
<feature type="transmembrane region" description="Helical" evidence="7">
    <location>
        <begin position="112"/>
        <end position="133"/>
    </location>
</feature>
<organism evidence="9 10">
    <name type="scientific">Luteococcus peritonei</name>
    <dbReference type="NCBI Taxonomy" id="88874"/>
    <lineage>
        <taxon>Bacteria</taxon>
        <taxon>Bacillati</taxon>
        <taxon>Actinomycetota</taxon>
        <taxon>Actinomycetes</taxon>
        <taxon>Propionibacteriales</taxon>
        <taxon>Propionibacteriaceae</taxon>
        <taxon>Luteococcus</taxon>
    </lineage>
</organism>
<evidence type="ECO:0000313" key="10">
    <source>
        <dbReference type="Proteomes" id="UP001597326"/>
    </source>
</evidence>
<evidence type="ECO:0000259" key="8">
    <source>
        <dbReference type="PROSITE" id="PS50928"/>
    </source>
</evidence>
<evidence type="ECO:0000256" key="3">
    <source>
        <dbReference type="ARBA" id="ARBA00022475"/>
    </source>
</evidence>
<comment type="caution">
    <text evidence="9">The sequence shown here is derived from an EMBL/GenBank/DDBJ whole genome shotgun (WGS) entry which is preliminary data.</text>
</comment>
<feature type="transmembrane region" description="Helical" evidence="7">
    <location>
        <begin position="76"/>
        <end position="100"/>
    </location>
</feature>
<dbReference type="Proteomes" id="UP001597326">
    <property type="component" value="Unassembled WGS sequence"/>
</dbReference>
<keyword evidence="3" id="KW-1003">Cell membrane</keyword>
<dbReference type="SUPFAM" id="SSF161098">
    <property type="entry name" value="MetI-like"/>
    <property type="match status" value="1"/>
</dbReference>
<feature type="transmembrane region" description="Helical" evidence="7">
    <location>
        <begin position="26"/>
        <end position="48"/>
    </location>
</feature>
<keyword evidence="5 7" id="KW-1133">Transmembrane helix</keyword>
<comment type="similarity">
    <text evidence="7">Belongs to the binding-protein-dependent transport system permease family.</text>
</comment>
<evidence type="ECO:0000256" key="6">
    <source>
        <dbReference type="ARBA" id="ARBA00023136"/>
    </source>
</evidence>
<keyword evidence="10" id="KW-1185">Reference proteome</keyword>
<feature type="transmembrane region" description="Helical" evidence="7">
    <location>
        <begin position="145"/>
        <end position="162"/>
    </location>
</feature>
<dbReference type="Pfam" id="PF00528">
    <property type="entry name" value="BPD_transp_1"/>
    <property type="match status" value="1"/>
</dbReference>
<evidence type="ECO:0000256" key="2">
    <source>
        <dbReference type="ARBA" id="ARBA00022448"/>
    </source>
</evidence>
<dbReference type="RefSeq" id="WP_343873239.1">
    <property type="nucleotide sequence ID" value="NZ_BAAAIX010000015.1"/>
</dbReference>
<dbReference type="PANTHER" id="PTHR43744:SF12">
    <property type="entry name" value="ABC TRANSPORTER PERMEASE PROTEIN MG189-RELATED"/>
    <property type="match status" value="1"/>
</dbReference>
<reference evidence="10" key="1">
    <citation type="journal article" date="2019" name="Int. J. Syst. Evol. Microbiol.">
        <title>The Global Catalogue of Microorganisms (GCM) 10K type strain sequencing project: providing services to taxonomists for standard genome sequencing and annotation.</title>
        <authorList>
            <consortium name="The Broad Institute Genomics Platform"/>
            <consortium name="The Broad Institute Genome Sequencing Center for Infectious Disease"/>
            <person name="Wu L."/>
            <person name="Ma J."/>
        </authorList>
    </citation>
    <scope>NUCLEOTIDE SEQUENCE [LARGE SCALE GENOMIC DNA]</scope>
    <source>
        <strain evidence="10">CAIM 431</strain>
    </source>
</reference>
<dbReference type="CDD" id="cd06261">
    <property type="entry name" value="TM_PBP2"/>
    <property type="match status" value="1"/>
</dbReference>
<dbReference type="PROSITE" id="PS50928">
    <property type="entry name" value="ABC_TM1"/>
    <property type="match status" value="1"/>
</dbReference>
<dbReference type="PANTHER" id="PTHR43744">
    <property type="entry name" value="ABC TRANSPORTER PERMEASE PROTEIN MG189-RELATED-RELATED"/>
    <property type="match status" value="1"/>
</dbReference>
<dbReference type="EMBL" id="JBHUFZ010000018">
    <property type="protein sequence ID" value="MFD1890226.1"/>
    <property type="molecule type" value="Genomic_DNA"/>
</dbReference>
<keyword evidence="2 7" id="KW-0813">Transport</keyword>
<sequence>MTDTQSVEPRSNSARTLRRLSLAGRILVLLVALFLTLGPVVWTLWVALTPTDAAGHRTLSLAAFKDVSAKVDVVRLFWNSALVTGLAAVGQMLTAALAGYAFARLRFRGSNVLFGIILATMMVPMQVTIVPVFMLVRGMGLADTLLALILPAIPTAFGTFLMRQYFMGIPDSLAEAAQIDGASPWQVFSRIYLPLSAPGLAIVGILAFNGIWNEFFRPLIMTISQENFTLPLGMVSLQGQLGTGSMSTVLAGVVLSMIPALVVFIFGQRPLREGLTAGSVK</sequence>
<dbReference type="Gene3D" id="1.10.3720.10">
    <property type="entry name" value="MetI-like"/>
    <property type="match status" value="1"/>
</dbReference>
<feature type="transmembrane region" description="Helical" evidence="7">
    <location>
        <begin position="246"/>
        <end position="266"/>
    </location>
</feature>
<dbReference type="InterPro" id="IPR000515">
    <property type="entry name" value="MetI-like"/>
</dbReference>
<keyword evidence="4 7" id="KW-0812">Transmembrane</keyword>
<protein>
    <submittedName>
        <fullName evidence="9">Carbohydrate ABC transporter permease</fullName>
    </submittedName>
</protein>
<evidence type="ECO:0000313" key="9">
    <source>
        <dbReference type="EMBL" id="MFD1890226.1"/>
    </source>
</evidence>
<evidence type="ECO:0000256" key="1">
    <source>
        <dbReference type="ARBA" id="ARBA00004651"/>
    </source>
</evidence>
<accession>A0ABW4RVE0</accession>
<evidence type="ECO:0000256" key="5">
    <source>
        <dbReference type="ARBA" id="ARBA00022989"/>
    </source>
</evidence>
<evidence type="ECO:0000256" key="7">
    <source>
        <dbReference type="RuleBase" id="RU363032"/>
    </source>
</evidence>